<keyword evidence="7" id="KW-0328">Glycosyltransferase</keyword>
<keyword evidence="9" id="KW-0665">Pyrimidine biosynthesis</keyword>
<evidence type="ECO:0000256" key="6">
    <source>
        <dbReference type="ARBA" id="ARBA00014769"/>
    </source>
</evidence>
<dbReference type="SUPFAM" id="SSF53271">
    <property type="entry name" value="PRTase-like"/>
    <property type="match status" value="1"/>
</dbReference>
<comment type="subunit">
    <text evidence="4">Homodimer.</text>
</comment>
<dbReference type="NCBIfam" id="TIGR00336">
    <property type="entry name" value="pyrE"/>
    <property type="match status" value="1"/>
</dbReference>
<dbReference type="EMBL" id="GL573244">
    <property type="protein sequence ID" value="ELR09835.1"/>
    <property type="molecule type" value="Genomic_DNA"/>
</dbReference>
<dbReference type="InterPro" id="IPR029057">
    <property type="entry name" value="PRTase-like"/>
</dbReference>
<dbReference type="Pfam" id="PF00156">
    <property type="entry name" value="Pribosyltran"/>
    <property type="match status" value="1"/>
</dbReference>
<dbReference type="EC" id="2.4.2.10" evidence="5"/>
<evidence type="ECO:0000259" key="11">
    <source>
        <dbReference type="Pfam" id="PF00156"/>
    </source>
</evidence>
<dbReference type="OrthoDB" id="5553476at2759"/>
<proteinExistence type="inferred from homology"/>
<sequence length="293" mass="31882">MTITVCISKTFKKVDKVNSTYICPLIYHVRPDFLPDNTYSHTRIHLYPSRMAASNPAIPAYKTAFLESCLSANVLTFGTYTLKSGRQSPYFFNAGSFHSAPLLSAIAQAYAHTIVSFLATNPSVPKPDVIFGPAYKGIPLACAALLELHRLDPETWANVSYSFDRKEVKDHGEGGSIVGAALKGKNVLVIDDVITAGTAMRDTLVKVAREGGTVVGFAVALDREEKMPGPREKEGIDDGEARGSAMGQIRGEFEVRTASIATLGDLIELLRGKGSEEDVKRMEAYRARYKASD</sequence>
<evidence type="ECO:0000256" key="9">
    <source>
        <dbReference type="ARBA" id="ARBA00022975"/>
    </source>
</evidence>
<gene>
    <name evidence="12" type="ORF">GMDG_04318</name>
</gene>
<evidence type="ECO:0000256" key="5">
    <source>
        <dbReference type="ARBA" id="ARBA00011971"/>
    </source>
</evidence>
<comment type="pathway">
    <text evidence="2">Pyrimidine metabolism; UMP biosynthesis via de novo pathway; UMP from orotate: step 1/2.</text>
</comment>
<dbReference type="GO" id="GO:0004588">
    <property type="term" value="F:orotate phosphoribosyltransferase activity"/>
    <property type="evidence" value="ECO:0007669"/>
    <property type="project" value="UniProtKB-EC"/>
</dbReference>
<dbReference type="HAMAP" id="MF_01208">
    <property type="entry name" value="PyrE"/>
    <property type="match status" value="1"/>
</dbReference>
<dbReference type="InParanoid" id="L8G9B4"/>
<comment type="similarity">
    <text evidence="3">Belongs to the purine/pyrimidine phosphoribosyltransferase family. PyrE subfamily.</text>
</comment>
<dbReference type="GO" id="GO:0006207">
    <property type="term" value="P:'de novo' pyrimidine nucleobase biosynthetic process"/>
    <property type="evidence" value="ECO:0007669"/>
    <property type="project" value="TreeGrafter"/>
</dbReference>
<keyword evidence="13" id="KW-1185">Reference proteome</keyword>
<dbReference type="HOGENOM" id="CLU_074878_0_0_1"/>
<name>L8G9B4_PSED2</name>
<dbReference type="Proteomes" id="UP000011064">
    <property type="component" value="Unassembled WGS sequence"/>
</dbReference>
<dbReference type="GO" id="GO:0005737">
    <property type="term" value="C:cytoplasm"/>
    <property type="evidence" value="ECO:0007669"/>
    <property type="project" value="TreeGrafter"/>
</dbReference>
<dbReference type="PANTHER" id="PTHR46683">
    <property type="entry name" value="OROTATE PHOSPHORIBOSYLTRANSFERASE 1-RELATED"/>
    <property type="match status" value="1"/>
</dbReference>
<dbReference type="CDD" id="cd06223">
    <property type="entry name" value="PRTases_typeI"/>
    <property type="match status" value="1"/>
</dbReference>
<comment type="catalytic activity">
    <reaction evidence="10">
        <text>orotidine 5'-phosphate + diphosphate = orotate + 5-phospho-alpha-D-ribose 1-diphosphate</text>
        <dbReference type="Rhea" id="RHEA:10380"/>
        <dbReference type="ChEBI" id="CHEBI:30839"/>
        <dbReference type="ChEBI" id="CHEBI:33019"/>
        <dbReference type="ChEBI" id="CHEBI:57538"/>
        <dbReference type="ChEBI" id="CHEBI:58017"/>
        <dbReference type="EC" id="2.4.2.10"/>
    </reaction>
</comment>
<feature type="domain" description="Phosphoribosyltransferase" evidence="11">
    <location>
        <begin position="126"/>
        <end position="227"/>
    </location>
</feature>
<keyword evidence="8" id="KW-0808">Transferase</keyword>
<dbReference type="UniPathway" id="UPA00070">
    <property type="reaction ID" value="UER00119"/>
</dbReference>
<dbReference type="InterPro" id="IPR000836">
    <property type="entry name" value="PRTase_dom"/>
</dbReference>
<accession>L8G9B4</accession>
<evidence type="ECO:0000256" key="8">
    <source>
        <dbReference type="ARBA" id="ARBA00022679"/>
    </source>
</evidence>
<comment type="function">
    <text evidence="1">Catalyzes the transfer of a ribosyl phosphate group from 5-phosphoribose 1-diphosphate to orotate, leading to the formation of orotidine monophosphate (OMP).</text>
</comment>
<evidence type="ECO:0000256" key="4">
    <source>
        <dbReference type="ARBA" id="ARBA00011738"/>
    </source>
</evidence>
<evidence type="ECO:0000256" key="7">
    <source>
        <dbReference type="ARBA" id="ARBA00022676"/>
    </source>
</evidence>
<evidence type="ECO:0000256" key="2">
    <source>
        <dbReference type="ARBA" id="ARBA00004889"/>
    </source>
</evidence>
<dbReference type="VEuPathDB" id="FungiDB:GMDG_04318"/>
<dbReference type="Gene3D" id="3.40.50.2020">
    <property type="match status" value="1"/>
</dbReference>
<dbReference type="PANTHER" id="PTHR46683:SF1">
    <property type="entry name" value="OROTATE PHOSPHORIBOSYLTRANSFERASE 1-RELATED"/>
    <property type="match status" value="1"/>
</dbReference>
<dbReference type="InterPro" id="IPR023031">
    <property type="entry name" value="OPRT"/>
</dbReference>
<evidence type="ECO:0000313" key="12">
    <source>
        <dbReference type="EMBL" id="ELR09835.1"/>
    </source>
</evidence>
<organism evidence="12 13">
    <name type="scientific">Pseudogymnoascus destructans (strain ATCC MYA-4855 / 20631-21)</name>
    <name type="common">Bat white-nose syndrome fungus</name>
    <name type="synonym">Geomyces destructans</name>
    <dbReference type="NCBI Taxonomy" id="658429"/>
    <lineage>
        <taxon>Eukaryota</taxon>
        <taxon>Fungi</taxon>
        <taxon>Dikarya</taxon>
        <taxon>Ascomycota</taxon>
        <taxon>Pezizomycotina</taxon>
        <taxon>Leotiomycetes</taxon>
        <taxon>Thelebolales</taxon>
        <taxon>Thelebolaceae</taxon>
        <taxon>Pseudogymnoascus</taxon>
    </lineage>
</organism>
<dbReference type="FunCoup" id="L8G9B4">
    <property type="interactions" value="196"/>
</dbReference>
<dbReference type="GO" id="GO:0046132">
    <property type="term" value="P:pyrimidine ribonucleoside biosynthetic process"/>
    <property type="evidence" value="ECO:0007669"/>
    <property type="project" value="TreeGrafter"/>
</dbReference>
<dbReference type="STRING" id="658429.L8G9B4"/>
<dbReference type="AlphaFoldDB" id="L8G9B4"/>
<reference evidence="13" key="1">
    <citation type="submission" date="2010-09" db="EMBL/GenBank/DDBJ databases">
        <title>The genome sequence of Geomyces destructans 20631-21.</title>
        <authorList>
            <consortium name="The Broad Institute Genome Sequencing Platform"/>
            <person name="Cuomo C.A."/>
            <person name="Blehert D.S."/>
            <person name="Lorch J.M."/>
            <person name="Young S.K."/>
            <person name="Zeng Q."/>
            <person name="Gargeya S."/>
            <person name="Fitzgerald M."/>
            <person name="Haas B."/>
            <person name="Abouelleil A."/>
            <person name="Alvarado L."/>
            <person name="Arachchi H.M."/>
            <person name="Berlin A."/>
            <person name="Brown A."/>
            <person name="Chapman S.B."/>
            <person name="Chen Z."/>
            <person name="Dunbar C."/>
            <person name="Freedman E."/>
            <person name="Gearin G."/>
            <person name="Gellesch M."/>
            <person name="Goldberg J."/>
            <person name="Griggs A."/>
            <person name="Gujja S."/>
            <person name="Heiman D."/>
            <person name="Howarth C."/>
            <person name="Larson L."/>
            <person name="Lui A."/>
            <person name="MacDonald P.J.P."/>
            <person name="Montmayeur A."/>
            <person name="Murphy C."/>
            <person name="Neiman D."/>
            <person name="Pearson M."/>
            <person name="Priest M."/>
            <person name="Roberts A."/>
            <person name="Saif S."/>
            <person name="Shea T."/>
            <person name="Shenoy N."/>
            <person name="Sisk P."/>
            <person name="Stolte C."/>
            <person name="Sykes S."/>
            <person name="Wortman J."/>
            <person name="Nusbaum C."/>
            <person name="Birren B."/>
        </authorList>
    </citation>
    <scope>NUCLEOTIDE SEQUENCE [LARGE SCALE GENOMIC DNA]</scope>
    <source>
        <strain evidence="13">ATCC MYA-4855 / 20631-21</strain>
    </source>
</reference>
<dbReference type="GO" id="GO:0044205">
    <property type="term" value="P:'de novo' UMP biosynthetic process"/>
    <property type="evidence" value="ECO:0007669"/>
    <property type="project" value="UniProtKB-UniPathway"/>
</dbReference>
<evidence type="ECO:0000256" key="3">
    <source>
        <dbReference type="ARBA" id="ARBA00006340"/>
    </source>
</evidence>
<evidence type="ECO:0000256" key="1">
    <source>
        <dbReference type="ARBA" id="ARBA00003769"/>
    </source>
</evidence>
<protein>
    <recommendedName>
        <fullName evidence="6">Orotate phosphoribosyltransferase</fullName>
        <ecNumber evidence="5">2.4.2.10</ecNumber>
    </recommendedName>
</protein>
<dbReference type="InterPro" id="IPR004467">
    <property type="entry name" value="Or_phspho_trans_dom"/>
</dbReference>
<evidence type="ECO:0000313" key="13">
    <source>
        <dbReference type="Proteomes" id="UP000011064"/>
    </source>
</evidence>
<evidence type="ECO:0000256" key="10">
    <source>
        <dbReference type="ARBA" id="ARBA00049126"/>
    </source>
</evidence>